<sequence>SSPLDADVIWAGSADGLVHITTDGGKRWKLVTPRGIPGWAQISSIEPSHVAKGTAYLTASRYMWDDFHPYVFETTDYGAHWKPITTGVPADQYAFVVRQDPNDARLLFLGTKNTVYASYDGGLYWHPLALNLPKVQVRDLAINVRQGDLVAATHGRSFWILDNLALLEQMTRQPT</sequence>
<accession>T1C4I2</accession>
<evidence type="ECO:0000313" key="1">
    <source>
        <dbReference type="EMBL" id="EQD75758.1"/>
    </source>
</evidence>
<feature type="non-terminal residue" evidence="1">
    <location>
        <position position="175"/>
    </location>
</feature>
<reference evidence="1" key="2">
    <citation type="journal article" date="2014" name="ISME J.">
        <title>Microbial stratification in low pH oxic and suboxic macroscopic growths along an acid mine drainage.</title>
        <authorList>
            <person name="Mendez-Garcia C."/>
            <person name="Mesa V."/>
            <person name="Sprenger R.R."/>
            <person name="Richter M."/>
            <person name="Diez M.S."/>
            <person name="Solano J."/>
            <person name="Bargiela R."/>
            <person name="Golyshina O.V."/>
            <person name="Manteca A."/>
            <person name="Ramos J.L."/>
            <person name="Gallego J.R."/>
            <person name="Llorente I."/>
            <person name="Martins Dos Santos V.A."/>
            <person name="Jensen O.N."/>
            <person name="Pelaez A.I."/>
            <person name="Sanchez J."/>
            <person name="Ferrer M."/>
        </authorList>
    </citation>
    <scope>NUCLEOTIDE SEQUENCE</scope>
</reference>
<comment type="caution">
    <text evidence="1">The sequence shown here is derived from an EMBL/GenBank/DDBJ whole genome shotgun (WGS) entry which is preliminary data.</text>
</comment>
<dbReference type="EMBL" id="AUZX01002743">
    <property type="protein sequence ID" value="EQD75758.1"/>
    <property type="molecule type" value="Genomic_DNA"/>
</dbReference>
<evidence type="ECO:0008006" key="2">
    <source>
        <dbReference type="Google" id="ProtNLM"/>
    </source>
</evidence>
<name>T1C4I2_9ZZZZ</name>
<proteinExistence type="predicted"/>
<dbReference type="Gene3D" id="2.130.10.10">
    <property type="entry name" value="YVTN repeat-like/Quinoprotein amine dehydrogenase"/>
    <property type="match status" value="1"/>
</dbReference>
<dbReference type="AlphaFoldDB" id="T1C4I2"/>
<dbReference type="CDD" id="cd15482">
    <property type="entry name" value="Sialidase_non-viral"/>
    <property type="match status" value="1"/>
</dbReference>
<protein>
    <recommendedName>
        <fullName evidence="2">Glycosyl hydrolase, BNR repeat-containing protein</fullName>
    </recommendedName>
</protein>
<organism evidence="1">
    <name type="scientific">mine drainage metagenome</name>
    <dbReference type="NCBI Taxonomy" id="410659"/>
    <lineage>
        <taxon>unclassified sequences</taxon>
        <taxon>metagenomes</taxon>
        <taxon>ecological metagenomes</taxon>
    </lineage>
</organism>
<gene>
    <name evidence="1" type="ORF">B1A_03764</name>
</gene>
<reference evidence="1" key="1">
    <citation type="submission" date="2013-08" db="EMBL/GenBank/DDBJ databases">
        <authorList>
            <person name="Mendez C."/>
            <person name="Richter M."/>
            <person name="Ferrer M."/>
            <person name="Sanchez J."/>
        </authorList>
    </citation>
    <scope>NUCLEOTIDE SEQUENCE</scope>
</reference>
<dbReference type="SUPFAM" id="SSF110296">
    <property type="entry name" value="Oligoxyloglucan reducing end-specific cellobiohydrolase"/>
    <property type="match status" value="1"/>
</dbReference>
<feature type="non-terminal residue" evidence="1">
    <location>
        <position position="1"/>
    </location>
</feature>
<dbReference type="InterPro" id="IPR015943">
    <property type="entry name" value="WD40/YVTN_repeat-like_dom_sf"/>
</dbReference>